<protein>
    <recommendedName>
        <fullName evidence="1">F-box domain-containing protein</fullName>
    </recommendedName>
</protein>
<dbReference type="InterPro" id="IPR036047">
    <property type="entry name" value="F-box-like_dom_sf"/>
</dbReference>
<organism evidence="2 3">
    <name type="scientific">Cyclotella cryptica</name>
    <dbReference type="NCBI Taxonomy" id="29204"/>
    <lineage>
        <taxon>Eukaryota</taxon>
        <taxon>Sar</taxon>
        <taxon>Stramenopiles</taxon>
        <taxon>Ochrophyta</taxon>
        <taxon>Bacillariophyta</taxon>
        <taxon>Coscinodiscophyceae</taxon>
        <taxon>Thalassiosirophycidae</taxon>
        <taxon>Stephanodiscales</taxon>
        <taxon>Stephanodiscaceae</taxon>
        <taxon>Cyclotella</taxon>
    </lineage>
</organism>
<dbReference type="PANTHER" id="PTHR12874">
    <property type="entry name" value="F-BOX ONLY PROTEIN 48-RELATED"/>
    <property type="match status" value="1"/>
</dbReference>
<evidence type="ECO:0000259" key="1">
    <source>
        <dbReference type="SMART" id="SM00256"/>
    </source>
</evidence>
<name>A0ABD3NN20_9STRA</name>
<dbReference type="SMART" id="SM00256">
    <property type="entry name" value="FBOX"/>
    <property type="match status" value="1"/>
</dbReference>
<sequence length="166" mass="19069">MKHFNYVEDDERRWYSNHHENHDCVALVPYIAPPKRKSPLTFFPPPPLPSLSSSSKQTHSTNPHLTTDVIPQILSYCDAQTLSRASIVCRSWYIMANCDTLWNRLCRHHFGVEAEELRPKPDPTRKLYVLSYRKMRAVCYSRDLVGRSGGVWLVSGDALRGVVQSV</sequence>
<dbReference type="SUPFAM" id="SSF81383">
    <property type="entry name" value="F-box domain"/>
    <property type="match status" value="1"/>
</dbReference>
<proteinExistence type="predicted"/>
<reference evidence="2 3" key="1">
    <citation type="journal article" date="2020" name="G3 (Bethesda)">
        <title>Improved Reference Genome for Cyclotella cryptica CCMP332, a Model for Cell Wall Morphogenesis, Salinity Adaptation, and Lipid Production in Diatoms (Bacillariophyta).</title>
        <authorList>
            <person name="Roberts W.R."/>
            <person name="Downey K.M."/>
            <person name="Ruck E.C."/>
            <person name="Traller J.C."/>
            <person name="Alverson A.J."/>
        </authorList>
    </citation>
    <scope>NUCLEOTIDE SEQUENCE [LARGE SCALE GENOMIC DNA]</scope>
    <source>
        <strain evidence="2 3">CCMP332</strain>
    </source>
</reference>
<dbReference type="AlphaFoldDB" id="A0ABD3NN20"/>
<evidence type="ECO:0000313" key="3">
    <source>
        <dbReference type="Proteomes" id="UP001516023"/>
    </source>
</evidence>
<dbReference type="InterPro" id="IPR001810">
    <property type="entry name" value="F-box_dom"/>
</dbReference>
<evidence type="ECO:0000313" key="2">
    <source>
        <dbReference type="EMBL" id="KAL3776482.1"/>
    </source>
</evidence>
<keyword evidence="3" id="KW-1185">Reference proteome</keyword>
<comment type="caution">
    <text evidence="2">The sequence shown here is derived from an EMBL/GenBank/DDBJ whole genome shotgun (WGS) entry which is preliminary data.</text>
</comment>
<accession>A0ABD3NN20</accession>
<dbReference type="Gene3D" id="1.20.1280.50">
    <property type="match status" value="1"/>
</dbReference>
<dbReference type="EMBL" id="JABMIG020000490">
    <property type="protein sequence ID" value="KAL3776482.1"/>
    <property type="molecule type" value="Genomic_DNA"/>
</dbReference>
<gene>
    <name evidence="2" type="ORF">HJC23_009281</name>
</gene>
<dbReference type="Pfam" id="PF12937">
    <property type="entry name" value="F-box-like"/>
    <property type="match status" value="1"/>
</dbReference>
<dbReference type="PANTHER" id="PTHR12874:SF16">
    <property type="entry name" value="OS01G0800800 PROTEIN"/>
    <property type="match status" value="1"/>
</dbReference>
<dbReference type="Proteomes" id="UP001516023">
    <property type="component" value="Unassembled WGS sequence"/>
</dbReference>
<feature type="domain" description="F-box" evidence="1">
    <location>
        <begin position="65"/>
        <end position="105"/>
    </location>
</feature>